<evidence type="ECO:0000256" key="10">
    <source>
        <dbReference type="RuleBase" id="RU365103"/>
    </source>
</evidence>
<evidence type="ECO:0000256" key="5">
    <source>
        <dbReference type="ARBA" id="ARBA00022679"/>
    </source>
</evidence>
<evidence type="ECO:0000313" key="12">
    <source>
        <dbReference type="EMBL" id="ETZ07028.1"/>
    </source>
</evidence>
<dbReference type="RefSeq" id="WP_021827765.1">
    <property type="nucleotide sequence ID" value="NZ_AWTR02000070.1"/>
</dbReference>
<feature type="transmembrane region" description="Helical" evidence="10">
    <location>
        <begin position="20"/>
        <end position="40"/>
    </location>
</feature>
<dbReference type="SUPFAM" id="SSF53756">
    <property type="entry name" value="UDP-Glycosyltransferase/glycogen phosphorylase"/>
    <property type="match status" value="1"/>
</dbReference>
<evidence type="ECO:0000259" key="11">
    <source>
        <dbReference type="Pfam" id="PF04413"/>
    </source>
</evidence>
<feature type="active site" description="Proton acceptor" evidence="8">
    <location>
        <position position="80"/>
    </location>
</feature>
<evidence type="ECO:0000256" key="6">
    <source>
        <dbReference type="ARBA" id="ARBA00031445"/>
    </source>
</evidence>
<evidence type="ECO:0000256" key="3">
    <source>
        <dbReference type="ARBA" id="ARBA00012621"/>
    </source>
</evidence>
<keyword evidence="13" id="KW-1185">Reference proteome</keyword>
<dbReference type="InterPro" id="IPR039901">
    <property type="entry name" value="Kdotransferase"/>
</dbReference>
<dbReference type="OrthoDB" id="9789797at2"/>
<gene>
    <name evidence="12" type="ORF">P618_200799</name>
</gene>
<dbReference type="PANTHER" id="PTHR42755">
    <property type="entry name" value="3-DEOXY-MANNO-OCTULOSONATE CYTIDYLYLTRANSFERASE"/>
    <property type="match status" value="1"/>
</dbReference>
<comment type="similarity">
    <text evidence="10">Belongs to the glycosyltransferase group 1 family.</text>
</comment>
<feature type="site" description="Transition state stabilizer" evidence="9">
    <location>
        <position position="226"/>
    </location>
</feature>
<proteinExistence type="inferred from homology"/>
<dbReference type="UniPathway" id="UPA00958"/>
<keyword evidence="5 10" id="KW-0808">Transferase</keyword>
<evidence type="ECO:0000256" key="2">
    <source>
        <dbReference type="ARBA" id="ARBA00004713"/>
    </source>
</evidence>
<dbReference type="EC" id="2.4.99.12" evidence="3 10"/>
<keyword evidence="10" id="KW-1003">Cell membrane</keyword>
<dbReference type="eggNOG" id="COG1519">
    <property type="taxonomic scope" value="Bacteria"/>
</dbReference>
<protein>
    <recommendedName>
        <fullName evidence="4 10">3-deoxy-D-manno-octulosonic acid transferase</fullName>
        <shortName evidence="10">Kdo transferase</shortName>
        <ecNumber evidence="3 10">2.4.99.12</ecNumber>
    </recommendedName>
    <alternativeName>
        <fullName evidence="6 10">Lipid IV(A) 3-deoxy-D-manno-octulosonic acid transferase</fullName>
    </alternativeName>
</protein>
<keyword evidence="10" id="KW-0472">Membrane</keyword>
<dbReference type="Pfam" id="PF04413">
    <property type="entry name" value="Glycos_transf_N"/>
    <property type="match status" value="1"/>
</dbReference>
<keyword evidence="10" id="KW-0448">Lipopolysaccharide biosynthesis</keyword>
<dbReference type="Gene3D" id="3.40.50.11720">
    <property type="entry name" value="3-Deoxy-D-manno-octulosonic-acid transferase, N-terminal domain"/>
    <property type="match status" value="1"/>
</dbReference>
<dbReference type="InterPro" id="IPR007507">
    <property type="entry name" value="Glycos_transf_N"/>
</dbReference>
<evidence type="ECO:0000313" key="13">
    <source>
        <dbReference type="Proteomes" id="UP000019112"/>
    </source>
</evidence>
<evidence type="ECO:0000256" key="8">
    <source>
        <dbReference type="PIRSR" id="PIRSR639901-1"/>
    </source>
</evidence>
<dbReference type="GO" id="GO:0009245">
    <property type="term" value="P:lipid A biosynthetic process"/>
    <property type="evidence" value="ECO:0007669"/>
    <property type="project" value="TreeGrafter"/>
</dbReference>
<dbReference type="InterPro" id="IPR038107">
    <property type="entry name" value="Glycos_transf_N_sf"/>
</dbReference>
<comment type="pathway">
    <text evidence="2 10">Bacterial outer membrane biogenesis; LPS core biosynthesis.</text>
</comment>
<dbReference type="PANTHER" id="PTHR42755:SF1">
    <property type="entry name" value="3-DEOXY-D-MANNO-OCTULOSONIC ACID TRANSFERASE, MITOCHONDRIAL-RELATED"/>
    <property type="match status" value="1"/>
</dbReference>
<dbReference type="AlphaFoldDB" id="W6TDE4"/>
<evidence type="ECO:0000256" key="1">
    <source>
        <dbReference type="ARBA" id="ARBA00003394"/>
    </source>
</evidence>
<dbReference type="Proteomes" id="UP000019112">
    <property type="component" value="Unassembled WGS sequence"/>
</dbReference>
<feature type="site" description="Transition state stabilizer" evidence="9">
    <location>
        <position position="148"/>
    </location>
</feature>
<evidence type="ECO:0000256" key="9">
    <source>
        <dbReference type="PIRSR" id="PIRSR639901-2"/>
    </source>
</evidence>
<comment type="caution">
    <text evidence="12">The sequence shown here is derived from an EMBL/GenBank/DDBJ whole genome shotgun (WGS) entry which is preliminary data.</text>
</comment>
<keyword evidence="10" id="KW-0812">Transmembrane</keyword>
<keyword evidence="10" id="KW-1133">Transmembrane helix</keyword>
<comment type="function">
    <text evidence="1 10">Involved in lipopolysaccharide (LPS) biosynthesis. Catalyzes the transfer of 3-deoxy-D-manno-octulosonate (Kdo) residue(s) from CMP-Kdo to lipid IV(A), the tetraacyldisaccharide-1,4'-bisphosphate precursor of lipid A.</text>
</comment>
<feature type="domain" description="3-deoxy-D-manno-octulosonic-acid transferase N-terminal" evidence="11">
    <location>
        <begin position="53"/>
        <end position="228"/>
    </location>
</feature>
<accession>W6TDE4</accession>
<dbReference type="Gene3D" id="3.40.50.2000">
    <property type="entry name" value="Glycogen Phosphorylase B"/>
    <property type="match status" value="1"/>
</dbReference>
<sequence>MEHHEKKVNLCVNPSLFFKSVLSIYRGLSVLALPFLWLLAKKRLQIKKETACRIKQRFGITNHQRPSGNVVWIHAASLGEARMALSIAQKILQDHKDFYVLVTTQTLGACTYIQGVPRLIHQMAPFDSIVYVKRFFRHWHPSCAFILEAERWPNLLYEAFKRKIPLIGVNTHISEKSLDRWTICSRFFSELLSLFSICFTSSIQTQKRLLQASFGKMSIYLAPSLKYASSFDDMSIPENLKNFSQAWHQKNIFFEGRSYWLASCIHACEMPLILQVHEMLRKKSPNLLLILIPRHPHQFIDFPNASVYWSKQKKISKDTPIYVIDIFGETQRFYQHALFCVLGGSFNPIGGHNLIEPISKGCAVIHGPYVHNCPELYAPFIKQCASCVARDIHSLTEHIQNFLIQPHCAKDQAKLAYALYLENLKELNQYLIHLSYLATCS</sequence>
<evidence type="ECO:0000256" key="4">
    <source>
        <dbReference type="ARBA" id="ARBA00019077"/>
    </source>
</evidence>
<reference evidence="12 13" key="1">
    <citation type="journal article" date="2014" name="FEMS Microbiol. Lett.">
        <title>Draft genome sequences of three Holospora species (Holospora obtusa, Holospora undulata, and Holospora elegans), endonuclear symbiotic bacteria of the ciliate Paramecium caudatum.</title>
        <authorList>
            <person name="Dohra H."/>
            <person name="Tanaka K."/>
            <person name="Suzuki T."/>
            <person name="Fujishima M."/>
            <person name="Suzuki H."/>
        </authorList>
    </citation>
    <scope>NUCLEOTIDE SEQUENCE [LARGE SCALE GENOMIC DNA]</scope>
    <source>
        <strain evidence="12 13">F1</strain>
    </source>
</reference>
<evidence type="ECO:0000256" key="7">
    <source>
        <dbReference type="ARBA" id="ARBA00049183"/>
    </source>
</evidence>
<comment type="catalytic activity">
    <reaction evidence="7 10">
        <text>lipid IVA (E. coli) + CMP-3-deoxy-beta-D-manno-octulosonate = alpha-Kdo-(2-&gt;6)-lipid IVA (E. coli) + CMP + H(+)</text>
        <dbReference type="Rhea" id="RHEA:28066"/>
        <dbReference type="ChEBI" id="CHEBI:15378"/>
        <dbReference type="ChEBI" id="CHEBI:58603"/>
        <dbReference type="ChEBI" id="CHEBI:60364"/>
        <dbReference type="ChEBI" id="CHEBI:60377"/>
        <dbReference type="ChEBI" id="CHEBI:85987"/>
        <dbReference type="EC" id="2.4.99.12"/>
    </reaction>
</comment>
<comment type="subcellular location">
    <subcellularLocation>
        <location evidence="10">Cell membrane</location>
    </subcellularLocation>
</comment>
<name>W6TDE4_HOLOB</name>
<organism evidence="12 13">
    <name type="scientific">Holospora obtusa F1</name>
    <dbReference type="NCBI Taxonomy" id="1399147"/>
    <lineage>
        <taxon>Bacteria</taxon>
        <taxon>Pseudomonadati</taxon>
        <taxon>Pseudomonadota</taxon>
        <taxon>Alphaproteobacteria</taxon>
        <taxon>Holosporales</taxon>
        <taxon>Holosporaceae</taxon>
        <taxon>Holospora</taxon>
    </lineage>
</organism>
<dbReference type="GO" id="GO:0005886">
    <property type="term" value="C:plasma membrane"/>
    <property type="evidence" value="ECO:0007669"/>
    <property type="project" value="UniProtKB-SubCell"/>
</dbReference>
<dbReference type="EMBL" id="AWTR02000070">
    <property type="protein sequence ID" value="ETZ07028.1"/>
    <property type="molecule type" value="Genomic_DNA"/>
</dbReference>
<dbReference type="STRING" id="1399147.P618_200799"/>
<dbReference type="GO" id="GO:0009244">
    <property type="term" value="P:lipopolysaccharide core region biosynthetic process"/>
    <property type="evidence" value="ECO:0007669"/>
    <property type="project" value="UniProtKB-UniRule"/>
</dbReference>
<dbReference type="GO" id="GO:0043842">
    <property type="term" value="F:Kdo transferase activity"/>
    <property type="evidence" value="ECO:0007669"/>
    <property type="project" value="UniProtKB-EC"/>
</dbReference>